<accession>A0ABN7W6L9</accession>
<dbReference type="EMBL" id="CAJVQB010032750">
    <property type="protein sequence ID" value="CAG8818749.1"/>
    <property type="molecule type" value="Genomic_DNA"/>
</dbReference>
<proteinExistence type="predicted"/>
<comment type="caution">
    <text evidence="1">The sequence shown here is derived from an EMBL/GenBank/DDBJ whole genome shotgun (WGS) entry which is preliminary data.</text>
</comment>
<feature type="non-terminal residue" evidence="1">
    <location>
        <position position="1"/>
    </location>
</feature>
<sequence>WHVLFRYWGLEKEKKKFKDIKIYTDLRCKMLQNNQRRMLRNLLDKPFRSIKLDRILKNENGQLVLISEPTEVKRRT</sequence>
<name>A0ABN7W6L9_GIGMA</name>
<reference evidence="1 2" key="1">
    <citation type="submission" date="2021-06" db="EMBL/GenBank/DDBJ databases">
        <authorList>
            <person name="Kallberg Y."/>
            <person name="Tangrot J."/>
            <person name="Rosling A."/>
        </authorList>
    </citation>
    <scope>NUCLEOTIDE SEQUENCE [LARGE SCALE GENOMIC DNA]</scope>
    <source>
        <strain evidence="1 2">120-4 pot B 10/14</strain>
    </source>
</reference>
<evidence type="ECO:0000313" key="2">
    <source>
        <dbReference type="Proteomes" id="UP000789901"/>
    </source>
</evidence>
<protein>
    <submittedName>
        <fullName evidence="1">11735_t:CDS:1</fullName>
    </submittedName>
</protein>
<dbReference type="Proteomes" id="UP000789901">
    <property type="component" value="Unassembled WGS sequence"/>
</dbReference>
<organism evidence="1 2">
    <name type="scientific">Gigaspora margarita</name>
    <dbReference type="NCBI Taxonomy" id="4874"/>
    <lineage>
        <taxon>Eukaryota</taxon>
        <taxon>Fungi</taxon>
        <taxon>Fungi incertae sedis</taxon>
        <taxon>Mucoromycota</taxon>
        <taxon>Glomeromycotina</taxon>
        <taxon>Glomeromycetes</taxon>
        <taxon>Diversisporales</taxon>
        <taxon>Gigasporaceae</taxon>
        <taxon>Gigaspora</taxon>
    </lineage>
</organism>
<evidence type="ECO:0000313" key="1">
    <source>
        <dbReference type="EMBL" id="CAG8818749.1"/>
    </source>
</evidence>
<gene>
    <name evidence="1" type="ORF">GMARGA_LOCUS27133</name>
</gene>
<keyword evidence="2" id="KW-1185">Reference proteome</keyword>